<dbReference type="HOGENOM" id="CLU_073464_1_0_1"/>
<accession>M1DF70</accession>
<feature type="region of interest" description="Disordered" evidence="1">
    <location>
        <begin position="107"/>
        <end position="176"/>
    </location>
</feature>
<name>M1DF70_SOLTU</name>
<dbReference type="InParanoid" id="M1DF70"/>
<evidence type="ECO:0000313" key="2">
    <source>
        <dbReference type="EnsemblPlants" id="PGSC0003DMT400088080"/>
    </source>
</evidence>
<dbReference type="Proteomes" id="UP000011115">
    <property type="component" value="Unassembled WGS sequence"/>
</dbReference>
<dbReference type="AlphaFoldDB" id="M1DF70"/>
<feature type="compositionally biased region" description="Polar residues" evidence="1">
    <location>
        <begin position="166"/>
        <end position="176"/>
    </location>
</feature>
<keyword evidence="3" id="KW-1185">Reference proteome</keyword>
<proteinExistence type="predicted"/>
<organism evidence="2 3">
    <name type="scientific">Solanum tuberosum</name>
    <name type="common">Potato</name>
    <dbReference type="NCBI Taxonomy" id="4113"/>
    <lineage>
        <taxon>Eukaryota</taxon>
        <taxon>Viridiplantae</taxon>
        <taxon>Streptophyta</taxon>
        <taxon>Embryophyta</taxon>
        <taxon>Tracheophyta</taxon>
        <taxon>Spermatophyta</taxon>
        <taxon>Magnoliopsida</taxon>
        <taxon>eudicotyledons</taxon>
        <taxon>Gunneridae</taxon>
        <taxon>Pentapetalae</taxon>
        <taxon>asterids</taxon>
        <taxon>lamiids</taxon>
        <taxon>Solanales</taxon>
        <taxon>Solanaceae</taxon>
        <taxon>Solanoideae</taxon>
        <taxon>Solaneae</taxon>
        <taxon>Solanum</taxon>
    </lineage>
</organism>
<evidence type="ECO:0000256" key="1">
    <source>
        <dbReference type="SAM" id="MobiDB-lite"/>
    </source>
</evidence>
<dbReference type="PaxDb" id="4113-PGSC0003DMT400088080"/>
<reference evidence="2" key="2">
    <citation type="submission" date="2015-06" db="UniProtKB">
        <authorList>
            <consortium name="EnsemblPlants"/>
        </authorList>
    </citation>
    <scope>IDENTIFICATION</scope>
    <source>
        <strain evidence="2">DM1-3 516 R44</strain>
    </source>
</reference>
<reference evidence="3" key="1">
    <citation type="journal article" date="2011" name="Nature">
        <title>Genome sequence and analysis of the tuber crop potato.</title>
        <authorList>
            <consortium name="The Potato Genome Sequencing Consortium"/>
        </authorList>
    </citation>
    <scope>NUCLEOTIDE SEQUENCE [LARGE SCALE GENOMIC DNA]</scope>
    <source>
        <strain evidence="3">cv. DM1-3 516 R44</strain>
    </source>
</reference>
<sequence>MRGSTYEPMDFPPLEVMMFRDRILTYKQLEGEGIHESWLRFKALLVQCPIHEIPDVVLLEFFTRVLVPGIRSKCGKCLKSADWRSKVQSAKRRRGWRAKVQSEKCRRDMARSKVAGRNMPPRGKAKGITLNENADVSTTGGKGKGKGKVPVSPKSSSDSDDIYDANLTTSESEGEH</sequence>
<dbReference type="EnsemblPlants" id="PGSC0003DMT400088080">
    <property type="protein sequence ID" value="PGSC0003DMT400088080"/>
    <property type="gene ID" value="PGSC0003DMG400037651"/>
</dbReference>
<protein>
    <submittedName>
        <fullName evidence="2">Uncharacterized protein</fullName>
    </submittedName>
</protein>
<evidence type="ECO:0000313" key="3">
    <source>
        <dbReference type="Proteomes" id="UP000011115"/>
    </source>
</evidence>
<dbReference type="Gramene" id="PGSC0003DMT400088080">
    <property type="protein sequence ID" value="PGSC0003DMT400088080"/>
    <property type="gene ID" value="PGSC0003DMG400037651"/>
</dbReference>